<keyword evidence="2" id="KW-0808">Transferase</keyword>
<comment type="caution">
    <text evidence="2">The sequence shown here is derived from an EMBL/GenBank/DDBJ whole genome shotgun (WGS) entry which is preliminary data.</text>
</comment>
<feature type="domain" description="Polysaccharide pyruvyl transferase" evidence="1">
    <location>
        <begin position="16"/>
        <end position="298"/>
    </location>
</feature>
<dbReference type="Proteomes" id="UP000636755">
    <property type="component" value="Unassembled WGS sequence"/>
</dbReference>
<sequence length="360" mass="41155">MQNKVGILTFHKAISYGAVLQSYALQNFMFNLGIDNEIVDYKCDYMVNRYQKTFRRTSNNAVKDFLWSIKTASGVRAGRKTTYEFANKFLKMSRPYTKDTLASAKSEYKAFVTGSDQVWSPTCVGFDPAYFLTFADSNQKYSYAASIAVKKYPDNLKDEFAKRISDFQGCSVREKSGAEIVRELTGKEASVNIDPTLLLDSSNWDKIAYDKKSEPYIFLFNVLKPKKLIDYAIKLAEEKDMKILYLNNRHPVAHERIEYLDPVTADKFIGLIKNAAYVCTNSFHGNAFSVIYGKKFIVETETAASVNIRSQELLEYLGLSDRILSSTHTPDIDKEYDIDNVRQKLEEERKKSAEYLSALK</sequence>
<dbReference type="Pfam" id="PF04230">
    <property type="entry name" value="PS_pyruv_trans"/>
    <property type="match status" value="1"/>
</dbReference>
<proteinExistence type="predicted"/>
<name>A0ABR7HLU4_9FIRM</name>
<protein>
    <submittedName>
        <fullName evidence="2">Polysaccharide pyruvyl transferase family protein</fullName>
    </submittedName>
</protein>
<accession>A0ABR7HLU4</accession>
<organism evidence="2 3">
    <name type="scientific">Ruminococcus intestinalis</name>
    <dbReference type="NCBI Taxonomy" id="2763066"/>
    <lineage>
        <taxon>Bacteria</taxon>
        <taxon>Bacillati</taxon>
        <taxon>Bacillota</taxon>
        <taxon>Clostridia</taxon>
        <taxon>Eubacteriales</taxon>
        <taxon>Oscillospiraceae</taxon>
        <taxon>Ruminococcus</taxon>
    </lineage>
</organism>
<evidence type="ECO:0000259" key="1">
    <source>
        <dbReference type="Pfam" id="PF04230"/>
    </source>
</evidence>
<evidence type="ECO:0000313" key="2">
    <source>
        <dbReference type="EMBL" id="MBC5728478.1"/>
    </source>
</evidence>
<gene>
    <name evidence="2" type="ORF">H8R91_08095</name>
</gene>
<keyword evidence="3" id="KW-1185">Reference proteome</keyword>
<dbReference type="InterPro" id="IPR007345">
    <property type="entry name" value="Polysacch_pyruvyl_Trfase"/>
</dbReference>
<reference evidence="2 3" key="1">
    <citation type="submission" date="2020-08" db="EMBL/GenBank/DDBJ databases">
        <title>Genome public.</title>
        <authorList>
            <person name="Liu C."/>
            <person name="Sun Q."/>
        </authorList>
    </citation>
    <scope>NUCLEOTIDE SEQUENCE [LARGE SCALE GENOMIC DNA]</scope>
    <source>
        <strain evidence="2 3">NSJ-71</strain>
    </source>
</reference>
<dbReference type="RefSeq" id="WP_186935585.1">
    <property type="nucleotide sequence ID" value="NZ_JACOPS010000003.1"/>
</dbReference>
<evidence type="ECO:0000313" key="3">
    <source>
        <dbReference type="Proteomes" id="UP000636755"/>
    </source>
</evidence>
<dbReference type="EMBL" id="JACOPS010000003">
    <property type="protein sequence ID" value="MBC5728478.1"/>
    <property type="molecule type" value="Genomic_DNA"/>
</dbReference>
<dbReference type="GO" id="GO:0016740">
    <property type="term" value="F:transferase activity"/>
    <property type="evidence" value="ECO:0007669"/>
    <property type="project" value="UniProtKB-KW"/>
</dbReference>